<dbReference type="InterPro" id="IPR036869">
    <property type="entry name" value="J_dom_sf"/>
</dbReference>
<feature type="compositionally biased region" description="Polar residues" evidence="1">
    <location>
        <begin position="436"/>
        <end position="468"/>
    </location>
</feature>
<dbReference type="Gene3D" id="1.10.287.110">
    <property type="entry name" value="DnaJ domain"/>
    <property type="match status" value="1"/>
</dbReference>
<dbReference type="Pfam" id="PF00226">
    <property type="entry name" value="DnaJ"/>
    <property type="match status" value="1"/>
</dbReference>
<dbReference type="InterPro" id="IPR051964">
    <property type="entry name" value="Chaperone_stress_response"/>
</dbReference>
<feature type="region of interest" description="Disordered" evidence="1">
    <location>
        <begin position="426"/>
        <end position="610"/>
    </location>
</feature>
<comment type="caution">
    <text evidence="3">The sequence shown here is derived from an EMBL/GenBank/DDBJ whole genome shotgun (WGS) entry which is preliminary data.</text>
</comment>
<feature type="region of interest" description="Disordered" evidence="1">
    <location>
        <begin position="261"/>
        <end position="354"/>
    </location>
</feature>
<dbReference type="PANTHER" id="PTHR44029:SF1">
    <property type="entry name" value="DNAJ HOMOLOG SUBFAMILY C MEMBER 21"/>
    <property type="match status" value="1"/>
</dbReference>
<dbReference type="Proteomes" id="UP001174691">
    <property type="component" value="Unassembled WGS sequence"/>
</dbReference>
<feature type="domain" description="J" evidence="2">
    <location>
        <begin position="7"/>
        <end position="66"/>
    </location>
</feature>
<dbReference type="PRINTS" id="PR00625">
    <property type="entry name" value="JDOMAIN"/>
</dbReference>
<dbReference type="SUPFAM" id="SSF46565">
    <property type="entry name" value="Chaperone J-domain"/>
    <property type="match status" value="1"/>
</dbReference>
<feature type="compositionally biased region" description="Basic and acidic residues" evidence="1">
    <location>
        <begin position="35"/>
        <end position="47"/>
    </location>
</feature>
<dbReference type="AlphaFoldDB" id="A0AA38VXZ9"/>
<feature type="compositionally biased region" description="Polar residues" evidence="1">
    <location>
        <begin position="536"/>
        <end position="549"/>
    </location>
</feature>
<feature type="compositionally biased region" description="Polar residues" evidence="1">
    <location>
        <begin position="333"/>
        <end position="351"/>
    </location>
</feature>
<feature type="region of interest" description="Disordered" evidence="1">
    <location>
        <begin position="35"/>
        <end position="220"/>
    </location>
</feature>
<feature type="compositionally biased region" description="Pro residues" evidence="1">
    <location>
        <begin position="173"/>
        <end position="182"/>
    </location>
</feature>
<accession>A0AA38VXZ9</accession>
<feature type="compositionally biased region" description="Polar residues" evidence="1">
    <location>
        <begin position="116"/>
        <end position="126"/>
    </location>
</feature>
<dbReference type="InterPro" id="IPR001623">
    <property type="entry name" value="DnaJ_domain"/>
</dbReference>
<evidence type="ECO:0000313" key="3">
    <source>
        <dbReference type="EMBL" id="KAJ9158064.1"/>
    </source>
</evidence>
<dbReference type="EMBL" id="JANBVN010000042">
    <property type="protein sequence ID" value="KAJ9158064.1"/>
    <property type="molecule type" value="Genomic_DNA"/>
</dbReference>
<dbReference type="PANTHER" id="PTHR44029">
    <property type="entry name" value="DNAJ HOMOLOG SUBFAMILY C MEMBER 21"/>
    <property type="match status" value="1"/>
</dbReference>
<sequence length="781" mass="85982">MKADMSRDYYADLELPANADINEVKKQFRKLALKYHPDRNPGRESEVNSKFQTIQSAHEILTSPEQKAKYDAHRSRTSSRYPTASGVRGNPWQDVASNFPPPPRRPPMPTRPSAASRYSSWQTPAQKSPRDDPNAAARAWDRMRPGSSRQSHHATGPSGSTSNTGSRRTPTRPMDPPPPPPRTEAQRKKAEASFGTRKTNFTQAVPDEPPAASSSYTTRRANVFSQAAEAAKQQKNAESDYIDPLSKQFQETFVDGRQRTPYSAHTGEKFNPFDGTNVNRGRSVRDNLRNGSVSGSTAQPATPPSRRRSASVPDEADTKQSPGRSRAGYTYKPPSTSLFDEFGSSGTTNSDIPPANGIFSGKAKEGSNVFDMPVDDDTFSPTNEHQRFMRKSADSINTKFVADNFSANDWQFNAGKPDEDAFLAAKKRAARATRRGTQSPKKNGLNVSQETASDPQLNTQTQTTNSGFDASEWTEKIGPEVFVPRPPPRNASASPTKANRPIKKAKPVRMTAGTAGLVDEDESSSSDDKTRPGTAMGSTDNTAPVTTDSPVAMDIDTPPPEPEKTNTAPKAARNIPVEPSKPEWRAGNAAGVATTESTTPPDLNRMGSEDSSDFLFSEFKNVAPFAPQSGGLGSLGDLKSSLPFESKAAPRLAVEKEPAKPLPFPACPKSPRPPPVLAVSNLKPSHDSWVKYVHEFHRYMEQWAEFNAQVTDHFVARKNLINESKKLTGFSWVEARGDAGIRKYLQWCEEDKIVRQKWMAACEGHELRVREFLKYREKMLQ</sequence>
<feature type="compositionally biased region" description="Pro residues" evidence="1">
    <location>
        <begin position="99"/>
        <end position="110"/>
    </location>
</feature>
<dbReference type="SMART" id="SM00271">
    <property type="entry name" value="DnaJ"/>
    <property type="match status" value="1"/>
</dbReference>
<name>A0AA38VXZ9_9PEZI</name>
<reference evidence="3" key="1">
    <citation type="submission" date="2022-07" db="EMBL/GenBank/DDBJ databases">
        <title>Fungi with potential for degradation of polypropylene.</title>
        <authorList>
            <person name="Gostincar C."/>
        </authorList>
    </citation>
    <scope>NUCLEOTIDE SEQUENCE</scope>
    <source>
        <strain evidence="3">EXF-13287</strain>
    </source>
</reference>
<evidence type="ECO:0000259" key="2">
    <source>
        <dbReference type="SMART" id="SM00271"/>
    </source>
</evidence>
<dbReference type="FunFam" id="1.10.287.110:FF:000096">
    <property type="entry name" value="DnaJ domain protein"/>
    <property type="match status" value="1"/>
</dbReference>
<keyword evidence="4" id="KW-1185">Reference proteome</keyword>
<feature type="compositionally biased region" description="Low complexity" evidence="1">
    <location>
        <begin position="155"/>
        <end position="172"/>
    </location>
</feature>
<evidence type="ECO:0000313" key="4">
    <source>
        <dbReference type="Proteomes" id="UP001174691"/>
    </source>
</evidence>
<evidence type="ECO:0000256" key="1">
    <source>
        <dbReference type="SAM" id="MobiDB-lite"/>
    </source>
</evidence>
<organism evidence="3 4">
    <name type="scientific">Coniochaeta hoffmannii</name>
    <dbReference type="NCBI Taxonomy" id="91930"/>
    <lineage>
        <taxon>Eukaryota</taxon>
        <taxon>Fungi</taxon>
        <taxon>Dikarya</taxon>
        <taxon>Ascomycota</taxon>
        <taxon>Pezizomycotina</taxon>
        <taxon>Sordariomycetes</taxon>
        <taxon>Sordariomycetidae</taxon>
        <taxon>Coniochaetales</taxon>
        <taxon>Coniochaetaceae</taxon>
        <taxon>Coniochaeta</taxon>
    </lineage>
</organism>
<gene>
    <name evidence="3" type="ORF">NKR19_g3681</name>
</gene>
<dbReference type="GO" id="GO:0005737">
    <property type="term" value="C:cytoplasm"/>
    <property type="evidence" value="ECO:0007669"/>
    <property type="project" value="TreeGrafter"/>
</dbReference>
<feature type="compositionally biased region" description="Polar residues" evidence="1">
    <location>
        <begin position="289"/>
        <end position="300"/>
    </location>
</feature>
<protein>
    <submittedName>
        <fullName evidence="3">DnaJ domain-containing protein</fullName>
    </submittedName>
</protein>
<dbReference type="CDD" id="cd06257">
    <property type="entry name" value="DnaJ"/>
    <property type="match status" value="1"/>
</dbReference>
<proteinExistence type="predicted"/>
<feature type="compositionally biased region" description="Basic and acidic residues" evidence="1">
    <location>
        <begin position="128"/>
        <end position="144"/>
    </location>
</feature>